<dbReference type="Pfam" id="PF02518">
    <property type="entry name" value="HATPase_c"/>
    <property type="match status" value="1"/>
</dbReference>
<proteinExistence type="predicted"/>
<organism evidence="6 7">
    <name type="scientific">Chitinophaga tropicalis</name>
    <dbReference type="NCBI Taxonomy" id="2683588"/>
    <lineage>
        <taxon>Bacteria</taxon>
        <taxon>Pseudomonadati</taxon>
        <taxon>Bacteroidota</taxon>
        <taxon>Chitinophagia</taxon>
        <taxon>Chitinophagales</taxon>
        <taxon>Chitinophagaceae</taxon>
        <taxon>Chitinophaga</taxon>
    </lineage>
</organism>
<protein>
    <recommendedName>
        <fullName evidence="2">histidine kinase</fullName>
        <ecNumber evidence="2">2.7.13.3</ecNumber>
    </recommendedName>
</protein>
<comment type="catalytic activity">
    <reaction evidence="1">
        <text>ATP + protein L-histidine = ADP + protein N-phospho-L-histidine.</text>
        <dbReference type="EC" id="2.7.13.3"/>
    </reaction>
</comment>
<dbReference type="Proteomes" id="UP000461730">
    <property type="component" value="Unassembled WGS sequence"/>
</dbReference>
<dbReference type="SMART" id="SM00388">
    <property type="entry name" value="HisKA"/>
    <property type="match status" value="1"/>
</dbReference>
<keyword evidence="4" id="KW-1133">Transmembrane helix</keyword>
<dbReference type="SUPFAM" id="SSF63829">
    <property type="entry name" value="Calcium-dependent phosphotriesterase"/>
    <property type="match status" value="3"/>
</dbReference>
<dbReference type="Pfam" id="PF07495">
    <property type="entry name" value="Y_Y_Y"/>
    <property type="match status" value="1"/>
</dbReference>
<dbReference type="FunFam" id="2.60.40.10:FF:000791">
    <property type="entry name" value="Two-component system sensor histidine kinase/response regulator"/>
    <property type="match status" value="1"/>
</dbReference>
<dbReference type="PANTHER" id="PTHR43547">
    <property type="entry name" value="TWO-COMPONENT HISTIDINE KINASE"/>
    <property type="match status" value="1"/>
</dbReference>
<keyword evidence="4" id="KW-0472">Membrane</keyword>
<keyword evidence="6" id="KW-0418">Kinase</keyword>
<dbReference type="Gene3D" id="2.60.40.10">
    <property type="entry name" value="Immunoglobulins"/>
    <property type="match status" value="1"/>
</dbReference>
<dbReference type="InterPro" id="IPR003594">
    <property type="entry name" value="HATPase_dom"/>
</dbReference>
<evidence type="ECO:0000256" key="3">
    <source>
        <dbReference type="ARBA" id="ARBA00022553"/>
    </source>
</evidence>
<keyword evidence="7" id="KW-1185">Reference proteome</keyword>
<feature type="domain" description="Histidine kinase" evidence="5">
    <location>
        <begin position="833"/>
        <end position="1048"/>
    </location>
</feature>
<dbReference type="Gene3D" id="3.30.565.10">
    <property type="entry name" value="Histidine kinase-like ATPase, C-terminal domain"/>
    <property type="match status" value="1"/>
</dbReference>
<name>A0A7K1U4J4_9BACT</name>
<dbReference type="Pfam" id="PF07494">
    <property type="entry name" value="Reg_prop"/>
    <property type="match status" value="4"/>
</dbReference>
<evidence type="ECO:0000259" key="5">
    <source>
        <dbReference type="PROSITE" id="PS50109"/>
    </source>
</evidence>
<evidence type="ECO:0000256" key="4">
    <source>
        <dbReference type="SAM" id="Phobius"/>
    </source>
</evidence>
<sequence>MRFPRYNILLTVLLLFTISSCFGQYYFKHYQVDDGLVHNSVTTIIQDRTGLIWVGTRGGLNRFDGYSFKVYKNNNDQFGSLGNDVINCIAEDKKGMIWIATGKGLFKYNPFTEVLTELETDPKEYTNNLIIDKDNNLWFLIKFSLYKYIQAEDRMVNLKIKASCIALDSNMNLWMGDDDGNIHIYDPNEKPGTRIRIVDKSLPANARSISKIYPVPNKELLIGCFKQGLKSYDTKTGIVKSLSLDADTNKDIFVRDIAVDHDGQYWIATELGIYIYNLATDKSICLRKRAGDPYALADNAVYAICRDNQGGMWAGTFFGGLNYYSKANARFEKYYPIPGANSISGNAVREICADSSGHLWVGTEDAGINKLDLKTGAFTSYTDTGKKGSISYSNIHGLLPWGRELFIGPFLQGMEIMDMRTGLITDRFKLISDSKGRISDFVISLHRTRNNKLLVGTAYRNAGLFEYDRQHKTFKRINEIPYNTYIFDIFEDSKGNIWTGSVKEGAFYYNPATGQHGNIRFSDTTKGHTINEYPVYKIFEDSEHALWFATTGCGLIKLSPDRKSTKRYTTANGLPGNVLYSILEDDSKHLWISSSKGLISFKLHAEQVKVYTKANGLITDQFNYNSAYKHSDGKMYFGSVKGMIAFDPAQFNQREPSPPTYITGFQINNIETIPGGHNSSLSKSILYTDTIILKYDQNNFSIEFAALNYSSPEATRYKYLMKGIDQPWTYLTTNRKAYFTDLSHGTYEFVVHAESNTGSWEGEERRLVIKILPPFWKSRIAYILYLLLSGMVIILSARLYRQYLERKNLRKLQLFEHEKEKEIYQAKIEFFTGITHEIQTPLTLIAGPIEWLLKKFSNDPDVKNSLTIAERNTRRLTELTNQLLDFRKTEVSQFSLNFVKTDIIVLISDLLTSFTEQAARNKIKLDVVLPEKHFIAFVDREAFIKICSNILSNAVKYADRSAMINIHTVNDTDEYFTISFHNDGKGIPEEFREEIFKPFVRVRGNDKPGTGIGLSLAKSLTELHNGSLRLISGETDLVIFELQLPIHQKFEFQLNSWKKIK</sequence>
<dbReference type="PROSITE" id="PS51257">
    <property type="entry name" value="PROKAR_LIPOPROTEIN"/>
    <property type="match status" value="1"/>
</dbReference>
<dbReference type="InterPro" id="IPR005467">
    <property type="entry name" value="His_kinase_dom"/>
</dbReference>
<dbReference type="InterPro" id="IPR013783">
    <property type="entry name" value="Ig-like_fold"/>
</dbReference>
<keyword evidence="3" id="KW-0597">Phosphoprotein</keyword>
<feature type="transmembrane region" description="Helical" evidence="4">
    <location>
        <begin position="780"/>
        <end position="800"/>
    </location>
</feature>
<dbReference type="InterPro" id="IPR036097">
    <property type="entry name" value="HisK_dim/P_sf"/>
</dbReference>
<dbReference type="PRINTS" id="PR00344">
    <property type="entry name" value="BCTRLSENSOR"/>
</dbReference>
<dbReference type="Gene3D" id="2.130.10.10">
    <property type="entry name" value="YVTN repeat-like/Quinoprotein amine dehydrogenase"/>
    <property type="match status" value="2"/>
</dbReference>
<dbReference type="Pfam" id="PF00512">
    <property type="entry name" value="HisKA"/>
    <property type="match status" value="1"/>
</dbReference>
<dbReference type="EMBL" id="WRXN01000005">
    <property type="protein sequence ID" value="MVT09278.1"/>
    <property type="molecule type" value="Genomic_DNA"/>
</dbReference>
<gene>
    <name evidence="6" type="ORF">GO493_13490</name>
</gene>
<dbReference type="CDD" id="cd00082">
    <property type="entry name" value="HisKA"/>
    <property type="match status" value="1"/>
</dbReference>
<dbReference type="InterPro" id="IPR036890">
    <property type="entry name" value="HATPase_C_sf"/>
</dbReference>
<evidence type="ECO:0000256" key="1">
    <source>
        <dbReference type="ARBA" id="ARBA00000085"/>
    </source>
</evidence>
<evidence type="ECO:0000256" key="2">
    <source>
        <dbReference type="ARBA" id="ARBA00012438"/>
    </source>
</evidence>
<dbReference type="SUPFAM" id="SSF55874">
    <property type="entry name" value="ATPase domain of HSP90 chaperone/DNA topoisomerase II/histidine kinase"/>
    <property type="match status" value="1"/>
</dbReference>
<evidence type="ECO:0000313" key="7">
    <source>
        <dbReference type="Proteomes" id="UP000461730"/>
    </source>
</evidence>
<keyword evidence="6" id="KW-0808">Transferase</keyword>
<accession>A0A7K1U4J4</accession>
<dbReference type="PROSITE" id="PS50109">
    <property type="entry name" value="HIS_KIN"/>
    <property type="match status" value="1"/>
</dbReference>
<dbReference type="EC" id="2.7.13.3" evidence="2"/>
<dbReference type="Gene3D" id="1.10.287.130">
    <property type="match status" value="1"/>
</dbReference>
<keyword evidence="4" id="KW-0812">Transmembrane</keyword>
<reference evidence="6 7" key="1">
    <citation type="submission" date="2019-12" db="EMBL/GenBank/DDBJ databases">
        <title>Chitinophaga sp. strain ysch24 (GDMCC 1.1355), whole genome shotgun sequence.</title>
        <authorList>
            <person name="Zhang X."/>
        </authorList>
    </citation>
    <scope>NUCLEOTIDE SEQUENCE [LARGE SCALE GENOMIC DNA]</scope>
    <source>
        <strain evidence="7">ysch24</strain>
    </source>
</reference>
<dbReference type="AlphaFoldDB" id="A0A7K1U4J4"/>
<dbReference type="InterPro" id="IPR003661">
    <property type="entry name" value="HisK_dim/P_dom"/>
</dbReference>
<dbReference type="InterPro" id="IPR011110">
    <property type="entry name" value="Reg_prop"/>
</dbReference>
<dbReference type="PANTHER" id="PTHR43547:SF2">
    <property type="entry name" value="HYBRID SIGNAL TRANSDUCTION HISTIDINE KINASE C"/>
    <property type="match status" value="1"/>
</dbReference>
<evidence type="ECO:0000313" key="6">
    <source>
        <dbReference type="EMBL" id="MVT09278.1"/>
    </source>
</evidence>
<dbReference type="InterPro" id="IPR015943">
    <property type="entry name" value="WD40/YVTN_repeat-like_dom_sf"/>
</dbReference>
<dbReference type="SUPFAM" id="SSF47384">
    <property type="entry name" value="Homodimeric domain of signal transducing histidine kinase"/>
    <property type="match status" value="1"/>
</dbReference>
<dbReference type="FunFam" id="1.10.287.130:FF:000045">
    <property type="entry name" value="Two-component system sensor histidine kinase/response regulator"/>
    <property type="match status" value="1"/>
</dbReference>
<dbReference type="InterPro" id="IPR004358">
    <property type="entry name" value="Sig_transdc_His_kin-like_C"/>
</dbReference>
<dbReference type="GO" id="GO:0000155">
    <property type="term" value="F:phosphorelay sensor kinase activity"/>
    <property type="evidence" value="ECO:0007669"/>
    <property type="project" value="InterPro"/>
</dbReference>
<dbReference type="RefSeq" id="WP_157306707.1">
    <property type="nucleotide sequence ID" value="NZ_WRXN01000005.1"/>
</dbReference>
<dbReference type="InterPro" id="IPR011123">
    <property type="entry name" value="Y_Y_Y"/>
</dbReference>
<dbReference type="SMART" id="SM00387">
    <property type="entry name" value="HATPase_c"/>
    <property type="match status" value="1"/>
</dbReference>
<comment type="caution">
    <text evidence="6">The sequence shown here is derived from an EMBL/GenBank/DDBJ whole genome shotgun (WGS) entry which is preliminary data.</text>
</comment>